<reference evidence="5" key="1">
    <citation type="journal article" date="2020" name="Nat. Commun.">
        <title>Large-scale genome sequencing of mycorrhizal fungi provides insights into the early evolution of symbiotic traits.</title>
        <authorList>
            <person name="Miyauchi S."/>
            <person name="Kiss E."/>
            <person name="Kuo A."/>
            <person name="Drula E."/>
            <person name="Kohler A."/>
            <person name="Sanchez-Garcia M."/>
            <person name="Morin E."/>
            <person name="Andreopoulos B."/>
            <person name="Barry K.W."/>
            <person name="Bonito G."/>
            <person name="Buee M."/>
            <person name="Carver A."/>
            <person name="Chen C."/>
            <person name="Cichocki N."/>
            <person name="Clum A."/>
            <person name="Culley D."/>
            <person name="Crous P.W."/>
            <person name="Fauchery L."/>
            <person name="Girlanda M."/>
            <person name="Hayes R.D."/>
            <person name="Keri Z."/>
            <person name="LaButti K."/>
            <person name="Lipzen A."/>
            <person name="Lombard V."/>
            <person name="Magnuson J."/>
            <person name="Maillard F."/>
            <person name="Murat C."/>
            <person name="Nolan M."/>
            <person name="Ohm R.A."/>
            <person name="Pangilinan J."/>
            <person name="Pereira M.F."/>
            <person name="Perotto S."/>
            <person name="Peter M."/>
            <person name="Pfister S."/>
            <person name="Riley R."/>
            <person name="Sitrit Y."/>
            <person name="Stielow J.B."/>
            <person name="Szollosi G."/>
            <person name="Zifcakova L."/>
            <person name="Stursova M."/>
            <person name="Spatafora J.W."/>
            <person name="Tedersoo L."/>
            <person name="Vaario L.M."/>
            <person name="Yamada A."/>
            <person name="Yan M."/>
            <person name="Wang P."/>
            <person name="Xu J."/>
            <person name="Bruns T."/>
            <person name="Baldrian P."/>
            <person name="Vilgalys R."/>
            <person name="Dunand C."/>
            <person name="Henrissat B."/>
            <person name="Grigoriev I.V."/>
            <person name="Hibbett D."/>
            <person name="Nagy L.G."/>
            <person name="Martin F.M."/>
        </authorList>
    </citation>
    <scope>NUCLEOTIDE SEQUENCE</scope>
    <source>
        <strain evidence="5">UP504</strain>
    </source>
</reference>
<evidence type="ECO:0000256" key="3">
    <source>
        <dbReference type="SAM" id="MobiDB-lite"/>
    </source>
</evidence>
<keyword evidence="2" id="KW-0067">ATP-binding</keyword>
<evidence type="ECO:0000259" key="4">
    <source>
        <dbReference type="Pfam" id="PF00176"/>
    </source>
</evidence>
<feature type="domain" description="SNF2 N-terminal" evidence="4">
    <location>
        <begin position="1"/>
        <end position="153"/>
    </location>
</feature>
<dbReference type="SUPFAM" id="SSF52540">
    <property type="entry name" value="P-loop containing nucleoside triphosphate hydrolases"/>
    <property type="match status" value="1"/>
</dbReference>
<keyword evidence="6" id="KW-1185">Reference proteome</keyword>
<dbReference type="Gene3D" id="3.40.50.300">
    <property type="entry name" value="P-loop containing nucleotide triphosphate hydrolases"/>
    <property type="match status" value="1"/>
</dbReference>
<keyword evidence="1" id="KW-0547">Nucleotide-binding</keyword>
<evidence type="ECO:0000313" key="6">
    <source>
        <dbReference type="Proteomes" id="UP000886523"/>
    </source>
</evidence>
<dbReference type="EMBL" id="MU128923">
    <property type="protein sequence ID" value="KAF9518678.1"/>
    <property type="molecule type" value="Genomic_DNA"/>
</dbReference>
<dbReference type="Proteomes" id="UP000886523">
    <property type="component" value="Unassembled WGS sequence"/>
</dbReference>
<evidence type="ECO:0000256" key="1">
    <source>
        <dbReference type="ARBA" id="ARBA00022741"/>
    </source>
</evidence>
<evidence type="ECO:0000313" key="5">
    <source>
        <dbReference type="EMBL" id="KAF9518678.1"/>
    </source>
</evidence>
<evidence type="ECO:0000256" key="2">
    <source>
        <dbReference type="ARBA" id="ARBA00022840"/>
    </source>
</evidence>
<dbReference type="OrthoDB" id="3223461at2759"/>
<organism evidence="5 6">
    <name type="scientific">Hydnum rufescens UP504</name>
    <dbReference type="NCBI Taxonomy" id="1448309"/>
    <lineage>
        <taxon>Eukaryota</taxon>
        <taxon>Fungi</taxon>
        <taxon>Dikarya</taxon>
        <taxon>Basidiomycota</taxon>
        <taxon>Agaricomycotina</taxon>
        <taxon>Agaricomycetes</taxon>
        <taxon>Cantharellales</taxon>
        <taxon>Hydnaceae</taxon>
        <taxon>Hydnum</taxon>
    </lineage>
</organism>
<dbReference type="InterPro" id="IPR038718">
    <property type="entry name" value="SNF2-like_sf"/>
</dbReference>
<sequence length="233" mass="26555">MNFILPKYFRDALESLRAIFKVRASSHTSLLSESRVSRASKMMTPFVLRRRKDQVLKDLPKKTERIEWCETTPLQRTIYEEAMQRSRSAVEALPKDEKALLEIVAEPDDEIANGNGDGKSKGKTRPKKGVLMTSNASGSNVLMELRKASCHPMLFRRLFDDAKINLIARHCLQEPDFQDSSYDLVVEDMQVMNDAELQRFCLQYKSVRKHALDNSCFLDAGKVTHFTTPLGAV</sequence>
<feature type="region of interest" description="Disordered" evidence="3">
    <location>
        <begin position="110"/>
        <end position="130"/>
    </location>
</feature>
<dbReference type="InterPro" id="IPR027417">
    <property type="entry name" value="P-loop_NTPase"/>
</dbReference>
<dbReference type="Gene3D" id="3.40.50.10810">
    <property type="entry name" value="Tandem AAA-ATPase domain"/>
    <property type="match status" value="1"/>
</dbReference>
<protein>
    <recommendedName>
        <fullName evidence="4">SNF2 N-terminal domain-containing protein</fullName>
    </recommendedName>
</protein>
<dbReference type="GO" id="GO:0005524">
    <property type="term" value="F:ATP binding"/>
    <property type="evidence" value="ECO:0007669"/>
    <property type="project" value="InterPro"/>
</dbReference>
<dbReference type="AlphaFoldDB" id="A0A9P6E155"/>
<proteinExistence type="predicted"/>
<comment type="caution">
    <text evidence="5">The sequence shown here is derived from an EMBL/GenBank/DDBJ whole genome shotgun (WGS) entry which is preliminary data.</text>
</comment>
<gene>
    <name evidence="5" type="ORF">BS47DRAFT_226716</name>
</gene>
<accession>A0A9P6E155</accession>
<dbReference type="PANTHER" id="PTHR10799">
    <property type="entry name" value="SNF2/RAD54 HELICASE FAMILY"/>
    <property type="match status" value="1"/>
</dbReference>
<dbReference type="Pfam" id="PF00176">
    <property type="entry name" value="SNF2-rel_dom"/>
    <property type="match status" value="1"/>
</dbReference>
<dbReference type="InterPro" id="IPR000330">
    <property type="entry name" value="SNF2_N"/>
</dbReference>
<name>A0A9P6E155_9AGAM</name>